<feature type="non-terminal residue" evidence="1">
    <location>
        <position position="1"/>
    </location>
</feature>
<dbReference type="Proteomes" id="UP001295444">
    <property type="component" value="Chromosome 01"/>
</dbReference>
<name>A0AAD1R764_PELCU</name>
<organism evidence="1 2">
    <name type="scientific">Pelobates cultripes</name>
    <name type="common">Western spadefoot toad</name>
    <dbReference type="NCBI Taxonomy" id="61616"/>
    <lineage>
        <taxon>Eukaryota</taxon>
        <taxon>Metazoa</taxon>
        <taxon>Chordata</taxon>
        <taxon>Craniata</taxon>
        <taxon>Vertebrata</taxon>
        <taxon>Euteleostomi</taxon>
        <taxon>Amphibia</taxon>
        <taxon>Batrachia</taxon>
        <taxon>Anura</taxon>
        <taxon>Pelobatoidea</taxon>
        <taxon>Pelobatidae</taxon>
        <taxon>Pelobates</taxon>
    </lineage>
</organism>
<dbReference type="EMBL" id="OW240912">
    <property type="protein sequence ID" value="CAH2225063.1"/>
    <property type="molecule type" value="Genomic_DNA"/>
</dbReference>
<reference evidence="1" key="1">
    <citation type="submission" date="2022-03" db="EMBL/GenBank/DDBJ databases">
        <authorList>
            <person name="Alioto T."/>
            <person name="Alioto T."/>
            <person name="Gomez Garrido J."/>
        </authorList>
    </citation>
    <scope>NUCLEOTIDE SEQUENCE</scope>
</reference>
<proteinExistence type="predicted"/>
<gene>
    <name evidence="1" type="ORF">PECUL_23A030647</name>
</gene>
<accession>A0AAD1R764</accession>
<protein>
    <submittedName>
        <fullName evidence="1">Uncharacterized protein</fullName>
    </submittedName>
</protein>
<dbReference type="AlphaFoldDB" id="A0AAD1R764"/>
<evidence type="ECO:0000313" key="2">
    <source>
        <dbReference type="Proteomes" id="UP001295444"/>
    </source>
</evidence>
<keyword evidence="2" id="KW-1185">Reference proteome</keyword>
<evidence type="ECO:0000313" key="1">
    <source>
        <dbReference type="EMBL" id="CAH2225063.1"/>
    </source>
</evidence>
<sequence>EARRRGLHGKERRNPVSLLELRQVPVIEDGEQAGTSFAVPSEGEDNLAGESFPGVSQQAKLGEELGVLFQALQGKVGSAALLWVQEDFEKLSQSPMPRNNTVS</sequence>